<dbReference type="RefSeq" id="WP_386706734.1">
    <property type="nucleotide sequence ID" value="NZ_JBHRYF010000001.1"/>
</dbReference>
<protein>
    <recommendedName>
        <fullName evidence="5">Type IV secretion system protein VirB6</fullName>
    </recommendedName>
</protein>
<keyword evidence="2" id="KW-1133">Transmembrane helix</keyword>
<evidence type="ECO:0000313" key="4">
    <source>
        <dbReference type="Proteomes" id="UP001595724"/>
    </source>
</evidence>
<feature type="compositionally biased region" description="Basic and acidic residues" evidence="1">
    <location>
        <begin position="145"/>
        <end position="154"/>
    </location>
</feature>
<feature type="region of interest" description="Disordered" evidence="1">
    <location>
        <begin position="75"/>
        <end position="154"/>
    </location>
</feature>
<evidence type="ECO:0000256" key="2">
    <source>
        <dbReference type="SAM" id="Phobius"/>
    </source>
</evidence>
<keyword evidence="4" id="KW-1185">Reference proteome</keyword>
<keyword evidence="2" id="KW-0812">Transmembrane</keyword>
<sequence>MVAIALKMVLAVSAAFWVGKFTGASTEGVNSMALQQGGLGLILTALIVTAPPMAAAFFQGMLGAFTPYTAFSSDGGASASRNGRWGGGNSFPPGHGGNPGGVQPTSQNNQHTSQGGGHNTSSYASSVSSRMSGADNSSSAQHVVPRRDFKPSEI</sequence>
<proteinExistence type="predicted"/>
<reference evidence="4" key="1">
    <citation type="journal article" date="2019" name="Int. J. Syst. Evol. Microbiol.">
        <title>The Global Catalogue of Microorganisms (GCM) 10K type strain sequencing project: providing services to taxonomists for standard genome sequencing and annotation.</title>
        <authorList>
            <consortium name="The Broad Institute Genomics Platform"/>
            <consortium name="The Broad Institute Genome Sequencing Center for Infectious Disease"/>
            <person name="Wu L."/>
            <person name="Ma J."/>
        </authorList>
    </citation>
    <scope>NUCLEOTIDE SEQUENCE [LARGE SCALE GENOMIC DNA]</scope>
    <source>
        <strain evidence="4">KCTC 42211</strain>
    </source>
</reference>
<gene>
    <name evidence="3" type="ORF">ACFOM9_04855</name>
</gene>
<feature type="compositionally biased region" description="Gly residues" evidence="1">
    <location>
        <begin position="84"/>
        <end position="100"/>
    </location>
</feature>
<feature type="compositionally biased region" description="Low complexity" evidence="1">
    <location>
        <begin position="121"/>
        <end position="132"/>
    </location>
</feature>
<evidence type="ECO:0008006" key="5">
    <source>
        <dbReference type="Google" id="ProtNLM"/>
    </source>
</evidence>
<feature type="transmembrane region" description="Helical" evidence="2">
    <location>
        <begin position="39"/>
        <end position="58"/>
    </location>
</feature>
<dbReference type="Proteomes" id="UP001595724">
    <property type="component" value="Unassembled WGS sequence"/>
</dbReference>
<keyword evidence="2" id="KW-0472">Membrane</keyword>
<comment type="caution">
    <text evidence="3">The sequence shown here is derived from an EMBL/GenBank/DDBJ whole genome shotgun (WGS) entry which is preliminary data.</text>
</comment>
<organism evidence="3 4">
    <name type="scientific">Luteimonas notoginsengisoli</name>
    <dbReference type="NCBI Taxonomy" id="1578200"/>
    <lineage>
        <taxon>Bacteria</taxon>
        <taxon>Pseudomonadati</taxon>
        <taxon>Pseudomonadota</taxon>
        <taxon>Gammaproteobacteria</taxon>
        <taxon>Lysobacterales</taxon>
        <taxon>Lysobacteraceae</taxon>
        <taxon>Luteimonas</taxon>
    </lineage>
</organism>
<evidence type="ECO:0000256" key="1">
    <source>
        <dbReference type="SAM" id="MobiDB-lite"/>
    </source>
</evidence>
<dbReference type="EMBL" id="JBHRYF010000001">
    <property type="protein sequence ID" value="MFC3659409.1"/>
    <property type="molecule type" value="Genomic_DNA"/>
</dbReference>
<feature type="compositionally biased region" description="Polar residues" evidence="1">
    <location>
        <begin position="103"/>
        <end position="113"/>
    </location>
</feature>
<name>A0ABV7UR32_9GAMM</name>
<evidence type="ECO:0000313" key="3">
    <source>
        <dbReference type="EMBL" id="MFC3659409.1"/>
    </source>
</evidence>
<accession>A0ABV7UR32</accession>